<sequence length="53" mass="5914">MVIQHRIRIERSSVTPGAHRFVCLSCATRGEDTTHNAAVRAGGDHQDTTRKRI</sequence>
<keyword evidence="2" id="KW-1185">Reference proteome</keyword>
<name>A0A6G4VJB0_9ACTN</name>
<comment type="caution">
    <text evidence="1">The sequence shown here is derived from an EMBL/GenBank/DDBJ whole genome shotgun (WGS) entry which is preliminary data.</text>
</comment>
<gene>
    <name evidence="1" type="ORF">G5C60_42345</name>
</gene>
<evidence type="ECO:0000313" key="2">
    <source>
        <dbReference type="Proteomes" id="UP000472335"/>
    </source>
</evidence>
<proteinExistence type="predicted"/>
<dbReference type="Proteomes" id="UP000472335">
    <property type="component" value="Unassembled WGS sequence"/>
</dbReference>
<organism evidence="1 2">
    <name type="scientific">Streptomyces scabichelini</name>
    <dbReference type="NCBI Taxonomy" id="2711217"/>
    <lineage>
        <taxon>Bacteria</taxon>
        <taxon>Bacillati</taxon>
        <taxon>Actinomycetota</taxon>
        <taxon>Actinomycetes</taxon>
        <taxon>Kitasatosporales</taxon>
        <taxon>Streptomycetaceae</taxon>
        <taxon>Streptomyces</taxon>
    </lineage>
</organism>
<dbReference type="EMBL" id="JAAKZY010000231">
    <property type="protein sequence ID" value="NGO14061.1"/>
    <property type="molecule type" value="Genomic_DNA"/>
</dbReference>
<accession>A0A6G4VJB0</accession>
<protein>
    <submittedName>
        <fullName evidence="1">Uncharacterized protein</fullName>
    </submittedName>
</protein>
<dbReference type="RefSeq" id="WP_165268060.1">
    <property type="nucleotide sequence ID" value="NZ_JAAKZY010000231.1"/>
</dbReference>
<evidence type="ECO:0000313" key="1">
    <source>
        <dbReference type="EMBL" id="NGO14061.1"/>
    </source>
</evidence>
<reference evidence="1 2" key="1">
    <citation type="submission" date="2020-02" db="EMBL/GenBank/DDBJ databases">
        <title>Whole-genome analyses of novel actinobacteria.</title>
        <authorList>
            <person name="Sahin N."/>
            <person name="Gencbay T."/>
        </authorList>
    </citation>
    <scope>NUCLEOTIDE SEQUENCE [LARGE SCALE GENOMIC DNA]</scope>
    <source>
        <strain evidence="1 2">HC44</strain>
    </source>
</reference>
<dbReference type="AlphaFoldDB" id="A0A6G4VJB0"/>